<evidence type="ECO:0000313" key="5">
    <source>
        <dbReference type="Proteomes" id="UP001498421"/>
    </source>
</evidence>
<dbReference type="InterPro" id="IPR037231">
    <property type="entry name" value="NAP-like_sf"/>
</dbReference>
<evidence type="ECO:0000313" key="4">
    <source>
        <dbReference type="EMBL" id="KAK7427910.1"/>
    </source>
</evidence>
<accession>A0ABR1I4H4</accession>
<dbReference type="Proteomes" id="UP001498421">
    <property type="component" value="Unassembled WGS sequence"/>
</dbReference>
<sequence length="336" mass="38800">MSTSDMQDAHLQEALVTYDKLRDIEDDMDEVEDEILRQQDKLLKDIYARRQEVIAKIPQFWPLVLEQAPPDIDEYIQPSDSALLLNSLVNLTVERFELPKGSPHSISIKWEFKENEWFENKVLEKKFWWRRANDGWAGLVSEPVDIKWKEGKDLTGGMLGLVQKVYEEEKAGKEGETEATKKLKQLMEDTGLGGVSFFAWFGFRGRKISIEEDKEAQKKEQERREARKAGKETEEEVDDESDDDDDEYEMEIFPTADDLAVCIAEDLWPGAIKYFSKLDPLVNGENDAKRIDANRLSPANAQEQDEMSDMDFESDEDQKMDDDDTKETPAAKKRKA</sequence>
<evidence type="ECO:0000256" key="2">
    <source>
        <dbReference type="RuleBase" id="RU003876"/>
    </source>
</evidence>
<dbReference type="PANTHER" id="PTHR11875">
    <property type="entry name" value="TESTIS-SPECIFIC Y-ENCODED PROTEIN"/>
    <property type="match status" value="1"/>
</dbReference>
<comment type="caution">
    <text evidence="4">The sequence shown here is derived from an EMBL/GenBank/DDBJ whole genome shotgun (WGS) entry which is preliminary data.</text>
</comment>
<feature type="region of interest" description="Disordered" evidence="3">
    <location>
        <begin position="289"/>
        <end position="336"/>
    </location>
</feature>
<dbReference type="SUPFAM" id="SSF143113">
    <property type="entry name" value="NAP-like"/>
    <property type="match status" value="1"/>
</dbReference>
<feature type="compositionally biased region" description="Basic and acidic residues" evidence="3">
    <location>
        <begin position="212"/>
        <end position="232"/>
    </location>
</feature>
<evidence type="ECO:0000256" key="3">
    <source>
        <dbReference type="SAM" id="MobiDB-lite"/>
    </source>
</evidence>
<feature type="compositionally biased region" description="Acidic residues" evidence="3">
    <location>
        <begin position="233"/>
        <end position="246"/>
    </location>
</feature>
<reference evidence="4 5" key="1">
    <citation type="journal article" date="2025" name="Microbiol. Resour. Announc.">
        <title>Draft genome sequences for Neonectria magnoliae and Neonectria punicea, canker pathogens of Liriodendron tulipifera and Acer saccharum in West Virginia.</title>
        <authorList>
            <person name="Petronek H.M."/>
            <person name="Kasson M.T."/>
            <person name="Metheny A.M."/>
            <person name="Stauder C.M."/>
            <person name="Lovett B."/>
            <person name="Lynch S.C."/>
            <person name="Garnas J.R."/>
            <person name="Kasson L.R."/>
            <person name="Stajich J.E."/>
        </authorList>
    </citation>
    <scope>NUCLEOTIDE SEQUENCE [LARGE SCALE GENOMIC DNA]</scope>
    <source>
        <strain evidence="4 5">NRRL 64651</strain>
    </source>
</reference>
<protein>
    <recommendedName>
        <fullName evidence="6">Nucleosome assembly protein</fullName>
    </recommendedName>
</protein>
<feature type="region of interest" description="Disordered" evidence="3">
    <location>
        <begin position="212"/>
        <end position="246"/>
    </location>
</feature>
<gene>
    <name evidence="4" type="ORF">QQZ08_005522</name>
</gene>
<name>A0ABR1I4H4_9HYPO</name>
<evidence type="ECO:0000256" key="1">
    <source>
        <dbReference type="ARBA" id="ARBA00009947"/>
    </source>
</evidence>
<proteinExistence type="inferred from homology"/>
<comment type="similarity">
    <text evidence="1 2">Belongs to the nucleosome assembly protein (NAP) family.</text>
</comment>
<dbReference type="Gene3D" id="3.30.1120.90">
    <property type="entry name" value="Nucleosome assembly protein"/>
    <property type="match status" value="1"/>
</dbReference>
<feature type="compositionally biased region" description="Acidic residues" evidence="3">
    <location>
        <begin position="303"/>
        <end position="325"/>
    </location>
</feature>
<dbReference type="Pfam" id="PF00956">
    <property type="entry name" value="NAP"/>
    <property type="match status" value="1"/>
</dbReference>
<evidence type="ECO:0008006" key="6">
    <source>
        <dbReference type="Google" id="ProtNLM"/>
    </source>
</evidence>
<dbReference type="InterPro" id="IPR002164">
    <property type="entry name" value="NAP_family"/>
</dbReference>
<organism evidence="4 5">
    <name type="scientific">Neonectria magnoliae</name>
    <dbReference type="NCBI Taxonomy" id="2732573"/>
    <lineage>
        <taxon>Eukaryota</taxon>
        <taxon>Fungi</taxon>
        <taxon>Dikarya</taxon>
        <taxon>Ascomycota</taxon>
        <taxon>Pezizomycotina</taxon>
        <taxon>Sordariomycetes</taxon>
        <taxon>Hypocreomycetidae</taxon>
        <taxon>Hypocreales</taxon>
        <taxon>Nectriaceae</taxon>
        <taxon>Neonectria</taxon>
    </lineage>
</organism>
<keyword evidence="5" id="KW-1185">Reference proteome</keyword>
<dbReference type="EMBL" id="JAZAVK010000047">
    <property type="protein sequence ID" value="KAK7427910.1"/>
    <property type="molecule type" value="Genomic_DNA"/>
</dbReference>